<keyword evidence="3" id="KW-0560">Oxidoreductase</keyword>
<dbReference type="Proteomes" id="UP000295632">
    <property type="component" value="Unassembled WGS sequence"/>
</dbReference>
<evidence type="ECO:0000256" key="3">
    <source>
        <dbReference type="ARBA" id="ARBA00023002"/>
    </source>
</evidence>
<evidence type="ECO:0000256" key="1">
    <source>
        <dbReference type="ARBA" id="ARBA00022723"/>
    </source>
</evidence>
<dbReference type="PANTHER" id="PTHR43401:SF2">
    <property type="entry name" value="L-THREONINE 3-DEHYDROGENASE"/>
    <property type="match status" value="1"/>
</dbReference>
<dbReference type="RefSeq" id="WP_133580436.1">
    <property type="nucleotide sequence ID" value="NZ_SNYJ01000007.1"/>
</dbReference>
<dbReference type="InterPro" id="IPR013149">
    <property type="entry name" value="ADH-like_C"/>
</dbReference>
<keyword evidence="1 4" id="KW-0479">Metal-binding</keyword>
<gene>
    <name evidence="7" type="ORF">EV213_107128</name>
</gene>
<keyword evidence="8" id="KW-1185">Reference proteome</keyword>
<evidence type="ECO:0000259" key="5">
    <source>
        <dbReference type="Pfam" id="PF00107"/>
    </source>
</evidence>
<dbReference type="EMBL" id="SNYJ01000007">
    <property type="protein sequence ID" value="TDQ39761.1"/>
    <property type="molecule type" value="Genomic_DNA"/>
</dbReference>
<dbReference type="Pfam" id="PF00107">
    <property type="entry name" value="ADH_zinc_N"/>
    <property type="match status" value="1"/>
</dbReference>
<dbReference type="SUPFAM" id="SSF51735">
    <property type="entry name" value="NAD(P)-binding Rossmann-fold domains"/>
    <property type="match status" value="1"/>
</dbReference>
<sequence length="332" mass="36064">MKAFVVEAPFKASVQEVAEPACGPDEIRIAVERVGICGTDHHIFKGEFLSPYPIIPGHEFSGTIDQIGENVSSFTVGERVTADPTLVCGACYYCQTQRFNHCEQWGAIGNTVNGAMAEKVVVPAKNVMKLPDQMSFGEGAFVEPVACVVHGMNQLNAKAGDRAILFGVGAMGQQLVQALVKVGVSELTVVDVEEDKLALAVEWGATRGVLSTHLDEELAEERLFDIVVDATGIPAVVQKAFTFLGPAATYLQFGVTPQGSNVQLDPFTLYHKDLKLLGSMAINQTFIPAFHWVANQRVSVEHLIRRTVTLEDLAQYFQDGPTAKDMKTQLQI</sequence>
<dbReference type="OrthoDB" id="9770238at2"/>
<dbReference type="Gene3D" id="3.40.50.720">
    <property type="entry name" value="NAD(P)-binding Rossmann-like Domain"/>
    <property type="match status" value="1"/>
</dbReference>
<dbReference type="InterPro" id="IPR011032">
    <property type="entry name" value="GroES-like_sf"/>
</dbReference>
<dbReference type="Gene3D" id="3.90.180.10">
    <property type="entry name" value="Medium-chain alcohol dehydrogenases, catalytic domain"/>
    <property type="match status" value="1"/>
</dbReference>
<dbReference type="GO" id="GO:0016491">
    <property type="term" value="F:oxidoreductase activity"/>
    <property type="evidence" value="ECO:0007669"/>
    <property type="project" value="UniProtKB-KW"/>
</dbReference>
<dbReference type="PROSITE" id="PS00059">
    <property type="entry name" value="ADH_ZINC"/>
    <property type="match status" value="1"/>
</dbReference>
<evidence type="ECO:0000313" key="8">
    <source>
        <dbReference type="Proteomes" id="UP000295632"/>
    </source>
</evidence>
<comment type="caution">
    <text evidence="7">The sequence shown here is derived from an EMBL/GenBank/DDBJ whole genome shotgun (WGS) entry which is preliminary data.</text>
</comment>
<evidence type="ECO:0000313" key="7">
    <source>
        <dbReference type="EMBL" id="TDQ39761.1"/>
    </source>
</evidence>
<dbReference type="AlphaFoldDB" id="A0A4R6U1B0"/>
<dbReference type="InterPro" id="IPR036291">
    <property type="entry name" value="NAD(P)-bd_dom_sf"/>
</dbReference>
<name>A0A4R6U1B0_9BACI</name>
<feature type="domain" description="Alcohol dehydrogenase-like N-terminal" evidence="6">
    <location>
        <begin position="23"/>
        <end position="132"/>
    </location>
</feature>
<dbReference type="SUPFAM" id="SSF50129">
    <property type="entry name" value="GroES-like"/>
    <property type="match status" value="1"/>
</dbReference>
<comment type="similarity">
    <text evidence="4">Belongs to the zinc-containing alcohol dehydrogenase family.</text>
</comment>
<evidence type="ECO:0000256" key="2">
    <source>
        <dbReference type="ARBA" id="ARBA00022833"/>
    </source>
</evidence>
<reference evidence="7 8" key="1">
    <citation type="submission" date="2019-03" db="EMBL/GenBank/DDBJ databases">
        <title>Genomic Encyclopedia of Type Strains, Phase IV (KMG-IV): sequencing the most valuable type-strain genomes for metagenomic binning, comparative biology and taxonomic classification.</title>
        <authorList>
            <person name="Goeker M."/>
        </authorList>
    </citation>
    <scope>NUCLEOTIDE SEQUENCE [LARGE SCALE GENOMIC DNA]</scope>
    <source>
        <strain evidence="7 8">DSM 28697</strain>
    </source>
</reference>
<proteinExistence type="inferred from homology"/>
<dbReference type="GO" id="GO:0008270">
    <property type="term" value="F:zinc ion binding"/>
    <property type="evidence" value="ECO:0007669"/>
    <property type="project" value="InterPro"/>
</dbReference>
<dbReference type="Pfam" id="PF08240">
    <property type="entry name" value="ADH_N"/>
    <property type="match status" value="1"/>
</dbReference>
<dbReference type="InterPro" id="IPR050129">
    <property type="entry name" value="Zn_alcohol_dh"/>
</dbReference>
<dbReference type="PANTHER" id="PTHR43401">
    <property type="entry name" value="L-THREONINE 3-DEHYDROGENASE"/>
    <property type="match status" value="1"/>
</dbReference>
<comment type="cofactor">
    <cofactor evidence="4">
        <name>Zn(2+)</name>
        <dbReference type="ChEBI" id="CHEBI:29105"/>
    </cofactor>
</comment>
<evidence type="ECO:0000256" key="4">
    <source>
        <dbReference type="RuleBase" id="RU361277"/>
    </source>
</evidence>
<protein>
    <submittedName>
        <fullName evidence="7">2-desacetyl-2-hydroxyethyl bacteriochlorophyllide A dehydrogenase</fullName>
    </submittedName>
</protein>
<keyword evidence="2 4" id="KW-0862">Zinc</keyword>
<organism evidence="7 8">
    <name type="scientific">Aureibacillus halotolerans</name>
    <dbReference type="NCBI Taxonomy" id="1508390"/>
    <lineage>
        <taxon>Bacteria</taxon>
        <taxon>Bacillati</taxon>
        <taxon>Bacillota</taxon>
        <taxon>Bacilli</taxon>
        <taxon>Bacillales</taxon>
        <taxon>Bacillaceae</taxon>
        <taxon>Aureibacillus</taxon>
    </lineage>
</organism>
<dbReference type="InterPro" id="IPR002328">
    <property type="entry name" value="ADH_Zn_CS"/>
</dbReference>
<dbReference type="InterPro" id="IPR013154">
    <property type="entry name" value="ADH-like_N"/>
</dbReference>
<accession>A0A4R6U1B0</accession>
<evidence type="ECO:0000259" key="6">
    <source>
        <dbReference type="Pfam" id="PF08240"/>
    </source>
</evidence>
<feature type="domain" description="Alcohol dehydrogenase-like C-terminal" evidence="5">
    <location>
        <begin position="171"/>
        <end position="294"/>
    </location>
</feature>